<dbReference type="PANTHER" id="PTHR30290">
    <property type="entry name" value="PERIPLASMIC BINDING COMPONENT OF ABC TRANSPORTER"/>
    <property type="match status" value="1"/>
</dbReference>
<keyword evidence="3 4" id="KW-0732">Signal</keyword>
<accession>A0ABX1DWF7</accession>
<dbReference type="Pfam" id="PF00496">
    <property type="entry name" value="SBP_bac_5"/>
    <property type="match status" value="1"/>
</dbReference>
<dbReference type="InterPro" id="IPR039424">
    <property type="entry name" value="SBP_5"/>
</dbReference>
<protein>
    <submittedName>
        <fullName evidence="6">ABC transporter substrate-binding protein</fullName>
    </submittedName>
</protein>
<comment type="caution">
    <text evidence="6">The sequence shown here is derived from an EMBL/GenBank/DDBJ whole genome shotgun (WGS) entry which is preliminary data.</text>
</comment>
<dbReference type="Proteomes" id="UP000787635">
    <property type="component" value="Unassembled WGS sequence"/>
</dbReference>
<feature type="domain" description="Solute-binding protein family 5" evidence="5">
    <location>
        <begin position="67"/>
        <end position="424"/>
    </location>
</feature>
<dbReference type="Gene3D" id="3.90.76.10">
    <property type="entry name" value="Dipeptide-binding Protein, Domain 1"/>
    <property type="match status" value="1"/>
</dbReference>
<proteinExistence type="inferred from homology"/>
<evidence type="ECO:0000259" key="5">
    <source>
        <dbReference type="Pfam" id="PF00496"/>
    </source>
</evidence>
<name>A0ABX1DWF7_9PROT</name>
<dbReference type="InterPro" id="IPR000914">
    <property type="entry name" value="SBP_5_dom"/>
</dbReference>
<dbReference type="PANTHER" id="PTHR30290:SF38">
    <property type="entry name" value="D,D-DIPEPTIDE-BINDING PERIPLASMIC PROTEIN DDPA-RELATED"/>
    <property type="match status" value="1"/>
</dbReference>
<dbReference type="SUPFAM" id="SSF53850">
    <property type="entry name" value="Periplasmic binding protein-like II"/>
    <property type="match status" value="1"/>
</dbReference>
<dbReference type="Gene3D" id="3.10.105.10">
    <property type="entry name" value="Dipeptide-binding Protein, Domain 3"/>
    <property type="match status" value="1"/>
</dbReference>
<gene>
    <name evidence="6" type="ORF">HEQ75_00065</name>
</gene>
<dbReference type="Gene3D" id="3.40.190.10">
    <property type="entry name" value="Periplasmic binding protein-like II"/>
    <property type="match status" value="1"/>
</dbReference>
<keyword evidence="7" id="KW-1185">Reference proteome</keyword>
<dbReference type="PIRSF" id="PIRSF002741">
    <property type="entry name" value="MppA"/>
    <property type="match status" value="1"/>
</dbReference>
<evidence type="ECO:0000256" key="4">
    <source>
        <dbReference type="SAM" id="SignalP"/>
    </source>
</evidence>
<dbReference type="RefSeq" id="WP_168026870.1">
    <property type="nucleotide sequence ID" value="NZ_JAAVNE010000001.1"/>
</dbReference>
<feature type="signal peptide" evidence="4">
    <location>
        <begin position="1"/>
        <end position="24"/>
    </location>
</feature>
<evidence type="ECO:0000313" key="7">
    <source>
        <dbReference type="Proteomes" id="UP000787635"/>
    </source>
</evidence>
<evidence type="ECO:0000313" key="6">
    <source>
        <dbReference type="EMBL" id="NKC29237.1"/>
    </source>
</evidence>
<sequence>MIRKTLAAGLVALAAFGATPPALGQNLRLALREDPDILDPTLSRTYVGRIVYMGFCDKLFDINAALEPVPQLATGFTWDDPTTLTIKLREGVRFHDGEMMDAEAVRYSLNRHLTMQGSFRRSEMGAVTSIEVVDPLTVRIKLGRPNAAFIATLTDRAGMILSPKAAEAAGRNFGTRPVCAGPMRFVERVAQERIVLERFPEYWDAANIHLNRVTYLPIPDNTVRLANLQSNAVEFGERMEPDDLRSIQRNRSLRGVPVDELGYQGITINIGNGPRANTPMGRDARVRHAFELSIDRAAIVQVVYEGMYTPTRQPVPPASSFHVQGFQPEPRDVGRARALLREAGFTAPVPVELTIPNNPDLRQVGEVIQAMAKEAGFEVTLRASEFASALAGAGRGEFETFLVGWSGRTDPDGNIFSFIHSTGGQNDGRYANPAVDQLLVQARTEQDVARRRDMYRQVMEQALGQDHMRIYLWHRKNVMIHNTRLTGYQPIADGMIRLQGMRLN</sequence>
<evidence type="ECO:0000256" key="2">
    <source>
        <dbReference type="ARBA" id="ARBA00005695"/>
    </source>
</evidence>
<organism evidence="6 7">
    <name type="scientific">Falsiroseomonas selenitidurans</name>
    <dbReference type="NCBI Taxonomy" id="2716335"/>
    <lineage>
        <taxon>Bacteria</taxon>
        <taxon>Pseudomonadati</taxon>
        <taxon>Pseudomonadota</taxon>
        <taxon>Alphaproteobacteria</taxon>
        <taxon>Acetobacterales</taxon>
        <taxon>Roseomonadaceae</taxon>
        <taxon>Falsiroseomonas</taxon>
    </lineage>
</organism>
<reference evidence="6 7" key="1">
    <citation type="submission" date="2020-03" db="EMBL/GenBank/DDBJ databases">
        <title>Roseomonas selenitidurans sp. nov. isolated from urban soil.</title>
        <authorList>
            <person name="Liu H."/>
        </authorList>
    </citation>
    <scope>NUCLEOTIDE SEQUENCE [LARGE SCALE GENOMIC DNA]</scope>
    <source>
        <strain evidence="6 7">BU-1</strain>
    </source>
</reference>
<dbReference type="CDD" id="cd08511">
    <property type="entry name" value="PBP2_NikA_DppA_OppA_like_5"/>
    <property type="match status" value="1"/>
</dbReference>
<dbReference type="InterPro" id="IPR030678">
    <property type="entry name" value="Peptide/Ni-bd"/>
</dbReference>
<evidence type="ECO:0000256" key="3">
    <source>
        <dbReference type="ARBA" id="ARBA00022729"/>
    </source>
</evidence>
<evidence type="ECO:0000256" key="1">
    <source>
        <dbReference type="ARBA" id="ARBA00004418"/>
    </source>
</evidence>
<dbReference type="EMBL" id="JAAVNE010000001">
    <property type="protein sequence ID" value="NKC29237.1"/>
    <property type="molecule type" value="Genomic_DNA"/>
</dbReference>
<comment type="similarity">
    <text evidence="2">Belongs to the bacterial solute-binding protein 5 family.</text>
</comment>
<feature type="chain" id="PRO_5046954310" evidence="4">
    <location>
        <begin position="25"/>
        <end position="504"/>
    </location>
</feature>
<comment type="subcellular location">
    <subcellularLocation>
        <location evidence="1">Periplasm</location>
    </subcellularLocation>
</comment>